<comment type="caution">
    <text evidence="2">The sequence shown here is derived from an EMBL/GenBank/DDBJ whole genome shotgun (WGS) entry which is preliminary data.</text>
</comment>
<gene>
    <name evidence="2" type="ORF">HaLaN_19867</name>
</gene>
<evidence type="ECO:0000313" key="3">
    <source>
        <dbReference type="Proteomes" id="UP000485058"/>
    </source>
</evidence>
<dbReference type="EMBL" id="BLLF01002033">
    <property type="protein sequence ID" value="GFH22407.1"/>
    <property type="molecule type" value="Genomic_DNA"/>
</dbReference>
<evidence type="ECO:0000256" key="1">
    <source>
        <dbReference type="SAM" id="MobiDB-lite"/>
    </source>
</evidence>
<feature type="region of interest" description="Disordered" evidence="1">
    <location>
        <begin position="1"/>
        <end position="27"/>
    </location>
</feature>
<keyword evidence="3" id="KW-1185">Reference proteome</keyword>
<feature type="compositionally biased region" description="Polar residues" evidence="1">
    <location>
        <begin position="11"/>
        <end position="26"/>
    </location>
</feature>
<feature type="compositionally biased region" description="Low complexity" evidence="1">
    <location>
        <begin position="232"/>
        <end position="253"/>
    </location>
</feature>
<proteinExistence type="predicted"/>
<evidence type="ECO:0000313" key="2">
    <source>
        <dbReference type="EMBL" id="GFH22407.1"/>
    </source>
</evidence>
<accession>A0A699ZI48</accession>
<feature type="region of interest" description="Disordered" evidence="1">
    <location>
        <begin position="169"/>
        <end position="295"/>
    </location>
</feature>
<sequence length="295" mass="31747">MKHPAVEQGRPTFNHSAARPSWQQVQRAAEQLYKTPRDSGQPVSVREGARFTHNDFDYDEARGPQDYYLDYLATMDEDVRQRRQPAMPPPRGNSPASPILLDAEQLHRPTWENDDLETLVNDSQLMAALSTTASHNVSTAHPTPTHDRPMQASRIKKALHILYQPVVHHQQAVKAKQPLPATPPRAPTQPQPTGLCPQGEPTAAPVLQGLASGGPKNGLEDSPACSQHDVWPGDASAAAGAPSAPGPSASSSDQYPQAPPPDAGSGSGSFTDNPDLAEVMNQLHGQHEGHGVHYS</sequence>
<dbReference type="Proteomes" id="UP000485058">
    <property type="component" value="Unassembled WGS sequence"/>
</dbReference>
<feature type="compositionally biased region" description="Basic and acidic residues" evidence="1">
    <location>
        <begin position="285"/>
        <end position="295"/>
    </location>
</feature>
<dbReference type="AlphaFoldDB" id="A0A699ZI48"/>
<protein>
    <submittedName>
        <fullName evidence="2">Uncharacterized protein</fullName>
    </submittedName>
</protein>
<name>A0A699ZI48_HAELA</name>
<organism evidence="2 3">
    <name type="scientific">Haematococcus lacustris</name>
    <name type="common">Green alga</name>
    <name type="synonym">Haematococcus pluvialis</name>
    <dbReference type="NCBI Taxonomy" id="44745"/>
    <lineage>
        <taxon>Eukaryota</taxon>
        <taxon>Viridiplantae</taxon>
        <taxon>Chlorophyta</taxon>
        <taxon>core chlorophytes</taxon>
        <taxon>Chlorophyceae</taxon>
        <taxon>CS clade</taxon>
        <taxon>Chlamydomonadales</taxon>
        <taxon>Haematococcaceae</taxon>
        <taxon>Haematococcus</taxon>
    </lineage>
</organism>
<feature type="compositionally biased region" description="Pro residues" evidence="1">
    <location>
        <begin position="180"/>
        <end position="190"/>
    </location>
</feature>
<reference evidence="2 3" key="1">
    <citation type="submission" date="2020-02" db="EMBL/GenBank/DDBJ databases">
        <title>Draft genome sequence of Haematococcus lacustris strain NIES-144.</title>
        <authorList>
            <person name="Morimoto D."/>
            <person name="Nakagawa S."/>
            <person name="Yoshida T."/>
            <person name="Sawayama S."/>
        </authorList>
    </citation>
    <scope>NUCLEOTIDE SEQUENCE [LARGE SCALE GENOMIC DNA]</scope>
    <source>
        <strain evidence="2 3">NIES-144</strain>
    </source>
</reference>